<evidence type="ECO:0000313" key="4">
    <source>
        <dbReference type="Proteomes" id="UP001149079"/>
    </source>
</evidence>
<evidence type="ECO:0000256" key="1">
    <source>
        <dbReference type="SAM" id="Coils"/>
    </source>
</evidence>
<keyword evidence="1" id="KW-0175">Coiled coil</keyword>
<dbReference type="InterPro" id="IPR046541">
    <property type="entry name" value="DUF6606"/>
</dbReference>
<dbReference type="Proteomes" id="UP001149079">
    <property type="component" value="Unassembled WGS sequence"/>
</dbReference>
<accession>A0A9W9GM26</accession>
<sequence length="1123" mass="128013">MDLDEELFSFVFHHIFFPKKLPQEAEEHLAQLEYRMVAVIQAVLQEFIRNLTPESQPQWEFAYNLVDSWLQMHMDQGISQQSLEIELSKLKSAGALACHIRAQNCGLVASYDREKDVLLIDAFEVSCQDAPVLSSPGALIRHFPGVSVTLSGNKLNDTLFCSYLASSISQLASEEVSEMLPKTTKANTKVDEHRQTTHPGLITEGLMTELLALGEHNEHPDKILKCVRDEVNWCSALLPWRRSPAWLVLRVALQVVLRRCFSENEDQVQYKNFMLFLMARLSAGANRYGDPTNAVDCWAIIRQRLGRRIFKLGHDVFPFVVEEVISTSNHLLDKLKCIQTQIGASDGADIPFVPPSASPEDLHMSLVNSRPYLQAKMRLSPEKARRTQFDPTDTINLSWSDGFPVLKHGSVAALGEFEGWVEEHLQSWFEAQPTSKYEQACLKIEDAIEQYFTLAQLKYQADPRATSLMVLVLVELWAVLDKIAVQICPLLKAFSPEVPRRFLEPLLLSKMSEMRRARDIEHHLSTRHEGKVENYPSIFSDPEPNCFGAQYFDRSDYHQKLEVRIEKHATQLRERKRLEWKDLHAKYKELQDQTAQLEHRNHHGYIRRRRYVSLTAGCEKCSIIGKANQLSIEVYEWPLPPEDIARKCAVFELDIPIWFASWRNVTWTLVDHLPQRPRSSTGGAIYKWLDYSGVNEFKVRRHSKLELASYTKPWGTSHYRKHRSVDVTFEVVSPENALRLRLLDSSQSAWVSNQTQESTVKTMCTIQLPSGPCSKLQYTVDSTSHHQNEVLARQADCDRMLDLDEFIAYGCLRSGENVQWHNILRELASSALSLNEQSVVSLVQQTAWELGTPSSDPYSIRRVTHRAFEDIGFGDRLLQTLQDILEAIERNWNQYWTLELVVTLAVRILALSNESPSPERVINFLRQCRQVAMEWCDSLSKALSTDQGEDVGRKQQLILRVASICQTTYDVERTNISQVMSSSQDLFCFVRSSLLLFENAASESCELPASVKTMVENSQKIAFLIRESVKNLIMAHPSGLNEAIHRGISCLEISEPWSICEGSNAWVATRTGSTFKGFSQHVHFNYITGEILVDGTPPGKLPRSYLSDPLYQGLFGQVSLPEL</sequence>
<feature type="domain" description="DUF6606" evidence="2">
    <location>
        <begin position="11"/>
        <end position="281"/>
    </location>
</feature>
<dbReference type="Pfam" id="PF20255">
    <property type="entry name" value="DUF6606"/>
    <property type="match status" value="1"/>
</dbReference>
<name>A0A9W9GM26_9EURO</name>
<dbReference type="OrthoDB" id="3182339at2759"/>
<feature type="coiled-coil region" evidence="1">
    <location>
        <begin position="573"/>
        <end position="600"/>
    </location>
</feature>
<protein>
    <recommendedName>
        <fullName evidence="2">DUF6606 domain-containing protein</fullName>
    </recommendedName>
</protein>
<keyword evidence="4" id="KW-1185">Reference proteome</keyword>
<dbReference type="GeneID" id="81407882"/>
<proteinExistence type="predicted"/>
<comment type="caution">
    <text evidence="3">The sequence shown here is derived from an EMBL/GenBank/DDBJ whole genome shotgun (WGS) entry which is preliminary data.</text>
</comment>
<reference evidence="3" key="1">
    <citation type="submission" date="2022-11" db="EMBL/GenBank/DDBJ databases">
        <authorList>
            <person name="Petersen C."/>
        </authorList>
    </citation>
    <scope>NUCLEOTIDE SEQUENCE</scope>
    <source>
        <strain evidence="3">IBT 22155</strain>
    </source>
</reference>
<evidence type="ECO:0000259" key="2">
    <source>
        <dbReference type="Pfam" id="PF20255"/>
    </source>
</evidence>
<dbReference type="EMBL" id="JAPQKL010000006">
    <property type="protein sequence ID" value="KAJ5124143.1"/>
    <property type="molecule type" value="Genomic_DNA"/>
</dbReference>
<organism evidence="3 4">
    <name type="scientific">Penicillium bovifimosum</name>
    <dbReference type="NCBI Taxonomy" id="126998"/>
    <lineage>
        <taxon>Eukaryota</taxon>
        <taxon>Fungi</taxon>
        <taxon>Dikarya</taxon>
        <taxon>Ascomycota</taxon>
        <taxon>Pezizomycotina</taxon>
        <taxon>Eurotiomycetes</taxon>
        <taxon>Eurotiomycetidae</taxon>
        <taxon>Eurotiales</taxon>
        <taxon>Aspergillaceae</taxon>
        <taxon>Penicillium</taxon>
    </lineage>
</organism>
<dbReference type="AlphaFoldDB" id="A0A9W9GM26"/>
<reference evidence="3" key="2">
    <citation type="journal article" date="2023" name="IMA Fungus">
        <title>Comparative genomic study of the Penicillium genus elucidates a diverse pangenome and 15 lateral gene transfer events.</title>
        <authorList>
            <person name="Petersen C."/>
            <person name="Sorensen T."/>
            <person name="Nielsen M.R."/>
            <person name="Sondergaard T.E."/>
            <person name="Sorensen J.L."/>
            <person name="Fitzpatrick D.A."/>
            <person name="Frisvad J.C."/>
            <person name="Nielsen K.L."/>
        </authorList>
    </citation>
    <scope>NUCLEOTIDE SEQUENCE</scope>
    <source>
        <strain evidence="3">IBT 22155</strain>
    </source>
</reference>
<evidence type="ECO:0000313" key="3">
    <source>
        <dbReference type="EMBL" id="KAJ5124143.1"/>
    </source>
</evidence>
<dbReference type="RefSeq" id="XP_056518542.1">
    <property type="nucleotide sequence ID" value="XM_056668712.1"/>
</dbReference>
<gene>
    <name evidence="3" type="ORF">N7515_007968</name>
</gene>